<dbReference type="AlphaFoldDB" id="A0A832N6E1"/>
<keyword evidence="2" id="KW-0472">Membrane</keyword>
<dbReference type="Proteomes" id="UP000885832">
    <property type="component" value="Unassembled WGS sequence"/>
</dbReference>
<sequence>MASSKVRKLWYVRRNGDVRGPFPTVAIAQFLLVGRLHKFDEVSEDKQVWHAIDDIEELVPDVMKADMADPVKQTNLEASKHGADERSGEERRHDDDPEHQEQREAERRVAEAMDEHAHRQAGMIERLAVAERKAKRQNAIMIAILVLISVAMLGFMFSYDQGEDVADIDCTAAPARGVNWSNCDLQGADLNAVDLNGSLIRNANLSSALLFRANLQGADLAYSNLGLANLRMADLRSASLVGTNLRNSDMRGANLVRADLSYADLQGAQLVGVNFEGARLDKAIWVDGQRCAEGSVGGCIPVN</sequence>
<dbReference type="SUPFAM" id="SSF141571">
    <property type="entry name" value="Pentapeptide repeat-like"/>
    <property type="match status" value="1"/>
</dbReference>
<dbReference type="Pfam" id="PF00805">
    <property type="entry name" value="Pentapeptide"/>
    <property type="match status" value="2"/>
</dbReference>
<dbReference type="EMBL" id="DRNF01000215">
    <property type="protein sequence ID" value="HHJ80661.1"/>
    <property type="molecule type" value="Genomic_DNA"/>
</dbReference>
<organism evidence="3">
    <name type="scientific">Candidatus Tenderia electrophaga</name>
    <dbReference type="NCBI Taxonomy" id="1748243"/>
    <lineage>
        <taxon>Bacteria</taxon>
        <taxon>Pseudomonadati</taxon>
        <taxon>Pseudomonadota</taxon>
        <taxon>Gammaproteobacteria</taxon>
        <taxon>Candidatus Tenderiales</taxon>
        <taxon>Candidatus Tenderiaceae</taxon>
        <taxon>Candidatus Tenderia</taxon>
    </lineage>
</organism>
<comment type="caution">
    <text evidence="3">The sequence shown here is derived from an EMBL/GenBank/DDBJ whole genome shotgun (WGS) entry which is preliminary data.</text>
</comment>
<gene>
    <name evidence="3" type="ORF">ENJ65_03405</name>
</gene>
<keyword evidence="2" id="KW-0812">Transmembrane</keyword>
<name>A0A832N6E1_9GAMM</name>
<evidence type="ECO:0000313" key="3">
    <source>
        <dbReference type="EMBL" id="HHJ80661.1"/>
    </source>
</evidence>
<dbReference type="InterPro" id="IPR051082">
    <property type="entry name" value="Pentapeptide-BTB/POZ_domain"/>
</dbReference>
<proteinExistence type="predicted"/>
<protein>
    <submittedName>
        <fullName evidence="3">Pentapeptide repeat-containing protein</fullName>
    </submittedName>
</protein>
<dbReference type="PANTHER" id="PTHR14136:SF17">
    <property type="entry name" value="BTB_POZ DOMAIN-CONTAINING PROTEIN KCTD9"/>
    <property type="match status" value="1"/>
</dbReference>
<dbReference type="InterPro" id="IPR001646">
    <property type="entry name" value="5peptide_repeat"/>
</dbReference>
<keyword evidence="2" id="KW-1133">Transmembrane helix</keyword>
<evidence type="ECO:0000256" key="1">
    <source>
        <dbReference type="SAM" id="MobiDB-lite"/>
    </source>
</evidence>
<feature type="region of interest" description="Disordered" evidence="1">
    <location>
        <begin position="70"/>
        <end position="115"/>
    </location>
</feature>
<feature type="transmembrane region" description="Helical" evidence="2">
    <location>
        <begin position="139"/>
        <end position="159"/>
    </location>
</feature>
<dbReference type="PANTHER" id="PTHR14136">
    <property type="entry name" value="BTB_POZ DOMAIN-CONTAINING PROTEIN KCTD9"/>
    <property type="match status" value="1"/>
</dbReference>
<accession>A0A832N6E1</accession>
<dbReference type="Gene3D" id="2.160.20.80">
    <property type="entry name" value="E3 ubiquitin-protein ligase SopA"/>
    <property type="match status" value="1"/>
</dbReference>
<evidence type="ECO:0000256" key="2">
    <source>
        <dbReference type="SAM" id="Phobius"/>
    </source>
</evidence>
<reference evidence="3" key="1">
    <citation type="journal article" date="2020" name="mSystems">
        <title>Genome- and Community-Level Interaction Insights into Carbon Utilization and Element Cycling Functions of Hydrothermarchaeota in Hydrothermal Sediment.</title>
        <authorList>
            <person name="Zhou Z."/>
            <person name="Liu Y."/>
            <person name="Xu W."/>
            <person name="Pan J."/>
            <person name="Luo Z.H."/>
            <person name="Li M."/>
        </authorList>
    </citation>
    <scope>NUCLEOTIDE SEQUENCE [LARGE SCALE GENOMIC DNA]</scope>
    <source>
        <strain evidence="3">HyVt-505</strain>
    </source>
</reference>
<feature type="compositionally biased region" description="Basic and acidic residues" evidence="1">
    <location>
        <begin position="78"/>
        <end position="115"/>
    </location>
</feature>